<dbReference type="OrthoDB" id="266718at2759"/>
<dbReference type="PROSITE" id="PS00108">
    <property type="entry name" value="PROTEIN_KINASE_ST"/>
    <property type="match status" value="1"/>
</dbReference>
<feature type="compositionally biased region" description="Basic and acidic residues" evidence="8">
    <location>
        <begin position="528"/>
        <end position="556"/>
    </location>
</feature>
<keyword evidence="2" id="KW-0723">Serine/threonine-protein kinase</keyword>
<dbReference type="PANTHER" id="PTHR11584:SF369">
    <property type="entry name" value="MITOGEN-ACTIVATED PROTEIN KINASE KINASE KINASE 19-RELATED"/>
    <property type="match status" value="1"/>
</dbReference>
<dbReference type="FunFam" id="3.30.200.20:FF:000387">
    <property type="entry name" value="Serine/threonine-protein kinase STE11"/>
    <property type="match status" value="1"/>
</dbReference>
<feature type="compositionally biased region" description="Polar residues" evidence="8">
    <location>
        <begin position="517"/>
        <end position="527"/>
    </location>
</feature>
<proteinExistence type="inferred from homology"/>
<feature type="compositionally biased region" description="Pro residues" evidence="8">
    <location>
        <begin position="471"/>
        <end position="481"/>
    </location>
</feature>
<feature type="binding site" evidence="7">
    <location>
        <position position="1277"/>
    </location>
    <ligand>
        <name>ATP</name>
        <dbReference type="ChEBI" id="CHEBI:30616"/>
    </ligand>
</feature>
<feature type="compositionally biased region" description="Basic and acidic residues" evidence="8">
    <location>
        <begin position="1"/>
        <end position="25"/>
    </location>
</feature>
<evidence type="ECO:0000256" key="5">
    <source>
        <dbReference type="ARBA" id="ARBA00022777"/>
    </source>
</evidence>
<feature type="region of interest" description="Disordered" evidence="8">
    <location>
        <begin position="1145"/>
        <end position="1171"/>
    </location>
</feature>
<reference evidence="10 11" key="1">
    <citation type="submission" date="2014-04" db="EMBL/GenBank/DDBJ databases">
        <authorList>
            <consortium name="DOE Joint Genome Institute"/>
            <person name="Kuo A."/>
            <person name="Tarkka M."/>
            <person name="Buscot F."/>
            <person name="Kohler A."/>
            <person name="Nagy L.G."/>
            <person name="Floudas D."/>
            <person name="Copeland A."/>
            <person name="Barry K.W."/>
            <person name="Cichocki N."/>
            <person name="Veneault-Fourrey C."/>
            <person name="LaButti K."/>
            <person name="Lindquist E.A."/>
            <person name="Lipzen A."/>
            <person name="Lundell T."/>
            <person name="Morin E."/>
            <person name="Murat C."/>
            <person name="Sun H."/>
            <person name="Tunlid A."/>
            <person name="Henrissat B."/>
            <person name="Grigoriev I.V."/>
            <person name="Hibbett D.S."/>
            <person name="Martin F."/>
            <person name="Nordberg H.P."/>
            <person name="Cantor M.N."/>
            <person name="Hua S.X."/>
        </authorList>
    </citation>
    <scope>NUCLEOTIDE SEQUENCE [LARGE SCALE GENOMIC DNA]</scope>
    <source>
        <strain evidence="10 11">F 1598</strain>
    </source>
</reference>
<feature type="compositionally biased region" description="Pro residues" evidence="8">
    <location>
        <begin position="616"/>
        <end position="633"/>
    </location>
</feature>
<dbReference type="PANTHER" id="PTHR11584">
    <property type="entry name" value="SERINE/THREONINE PROTEIN KINASE"/>
    <property type="match status" value="1"/>
</dbReference>
<feature type="compositionally biased region" description="Basic and acidic residues" evidence="8">
    <location>
        <begin position="1160"/>
        <end position="1169"/>
    </location>
</feature>
<evidence type="ECO:0000256" key="6">
    <source>
        <dbReference type="ARBA" id="ARBA00022840"/>
    </source>
</evidence>
<feature type="compositionally biased region" description="Polar residues" evidence="8">
    <location>
        <begin position="792"/>
        <end position="801"/>
    </location>
</feature>
<keyword evidence="6 7" id="KW-0067">ATP-binding</keyword>
<evidence type="ECO:0000313" key="10">
    <source>
        <dbReference type="EMBL" id="KIM75397.1"/>
    </source>
</evidence>
<dbReference type="Proteomes" id="UP000054166">
    <property type="component" value="Unassembled WGS sequence"/>
</dbReference>
<dbReference type="PROSITE" id="PS00107">
    <property type="entry name" value="PROTEIN_KINASE_ATP"/>
    <property type="match status" value="1"/>
</dbReference>
<evidence type="ECO:0000256" key="8">
    <source>
        <dbReference type="SAM" id="MobiDB-lite"/>
    </source>
</evidence>
<feature type="compositionally biased region" description="Polar residues" evidence="8">
    <location>
        <begin position="814"/>
        <end position="831"/>
    </location>
</feature>
<gene>
    <name evidence="10" type="ORF">PILCRDRAFT_827308</name>
</gene>
<dbReference type="InterPro" id="IPR000719">
    <property type="entry name" value="Prot_kinase_dom"/>
</dbReference>
<feature type="region of interest" description="Disordered" evidence="8">
    <location>
        <begin position="1"/>
        <end position="168"/>
    </location>
</feature>
<dbReference type="PROSITE" id="PS50011">
    <property type="entry name" value="PROTEIN_KINASE_DOM"/>
    <property type="match status" value="1"/>
</dbReference>
<feature type="compositionally biased region" description="Polar residues" evidence="8">
    <location>
        <begin position="1048"/>
        <end position="1068"/>
    </location>
</feature>
<feature type="compositionally biased region" description="Polar residues" evidence="8">
    <location>
        <begin position="998"/>
        <end position="1009"/>
    </location>
</feature>
<feature type="region of interest" description="Disordered" evidence="8">
    <location>
        <begin position="189"/>
        <end position="222"/>
    </location>
</feature>
<dbReference type="HOGENOM" id="CLU_004980_0_0_1"/>
<feature type="compositionally biased region" description="Polar residues" evidence="8">
    <location>
        <begin position="584"/>
        <end position="595"/>
    </location>
</feature>
<dbReference type="GO" id="GO:0000196">
    <property type="term" value="P:cell integrity MAPK cascade"/>
    <property type="evidence" value="ECO:0007669"/>
    <property type="project" value="UniProtKB-ARBA"/>
</dbReference>
<dbReference type="EMBL" id="KN833047">
    <property type="protein sequence ID" value="KIM75397.1"/>
    <property type="molecule type" value="Genomic_DNA"/>
</dbReference>
<dbReference type="GO" id="GO:0004709">
    <property type="term" value="F:MAP kinase kinase kinase activity"/>
    <property type="evidence" value="ECO:0007669"/>
    <property type="project" value="UniProtKB-ARBA"/>
</dbReference>
<evidence type="ECO:0000256" key="7">
    <source>
        <dbReference type="PROSITE-ProRule" id="PRU10141"/>
    </source>
</evidence>
<dbReference type="InterPro" id="IPR017441">
    <property type="entry name" value="Protein_kinase_ATP_BS"/>
</dbReference>
<accession>A0A0C3BDM1</accession>
<name>A0A0C3BDM1_PILCF</name>
<dbReference type="GO" id="GO:0005524">
    <property type="term" value="F:ATP binding"/>
    <property type="evidence" value="ECO:0007669"/>
    <property type="project" value="UniProtKB-UniRule"/>
</dbReference>
<feature type="compositionally biased region" description="Low complexity" evidence="8">
    <location>
        <begin position="328"/>
        <end position="337"/>
    </location>
</feature>
<feature type="region of interest" description="Disordered" evidence="8">
    <location>
        <begin position="323"/>
        <end position="1113"/>
    </location>
</feature>
<feature type="compositionally biased region" description="Low complexity" evidence="8">
    <location>
        <begin position="209"/>
        <end position="222"/>
    </location>
</feature>
<evidence type="ECO:0000256" key="3">
    <source>
        <dbReference type="ARBA" id="ARBA00022679"/>
    </source>
</evidence>
<protein>
    <recommendedName>
        <fullName evidence="9">Protein kinase domain-containing protein</fullName>
    </recommendedName>
</protein>
<dbReference type="InterPro" id="IPR011009">
    <property type="entry name" value="Kinase-like_dom_sf"/>
</dbReference>
<dbReference type="STRING" id="765440.A0A0C3BDM1"/>
<reference evidence="11" key="2">
    <citation type="submission" date="2015-01" db="EMBL/GenBank/DDBJ databases">
        <title>Evolutionary Origins and Diversification of the Mycorrhizal Mutualists.</title>
        <authorList>
            <consortium name="DOE Joint Genome Institute"/>
            <consortium name="Mycorrhizal Genomics Consortium"/>
            <person name="Kohler A."/>
            <person name="Kuo A."/>
            <person name="Nagy L.G."/>
            <person name="Floudas D."/>
            <person name="Copeland A."/>
            <person name="Barry K.W."/>
            <person name="Cichocki N."/>
            <person name="Veneault-Fourrey C."/>
            <person name="LaButti K."/>
            <person name="Lindquist E.A."/>
            <person name="Lipzen A."/>
            <person name="Lundell T."/>
            <person name="Morin E."/>
            <person name="Murat C."/>
            <person name="Riley R."/>
            <person name="Ohm R."/>
            <person name="Sun H."/>
            <person name="Tunlid A."/>
            <person name="Henrissat B."/>
            <person name="Grigoriev I.V."/>
            <person name="Hibbett D.S."/>
            <person name="Martin F."/>
        </authorList>
    </citation>
    <scope>NUCLEOTIDE SEQUENCE [LARGE SCALE GENOMIC DNA]</scope>
    <source>
        <strain evidence="11">F 1598</strain>
    </source>
</reference>
<evidence type="ECO:0000259" key="9">
    <source>
        <dbReference type="PROSITE" id="PS50011"/>
    </source>
</evidence>
<evidence type="ECO:0000313" key="11">
    <source>
        <dbReference type="Proteomes" id="UP000054166"/>
    </source>
</evidence>
<keyword evidence="3" id="KW-0808">Transferase</keyword>
<dbReference type="Gene3D" id="1.10.510.10">
    <property type="entry name" value="Transferase(Phosphotransferase) domain 1"/>
    <property type="match status" value="1"/>
</dbReference>
<keyword evidence="11" id="KW-1185">Reference proteome</keyword>
<feature type="domain" description="Protein kinase" evidence="9">
    <location>
        <begin position="1248"/>
        <end position="1515"/>
    </location>
</feature>
<evidence type="ECO:0000256" key="1">
    <source>
        <dbReference type="ARBA" id="ARBA00006529"/>
    </source>
</evidence>
<feature type="compositionally biased region" description="Polar residues" evidence="8">
    <location>
        <begin position="189"/>
        <end position="208"/>
    </location>
</feature>
<dbReference type="Pfam" id="PF00069">
    <property type="entry name" value="Pkinase"/>
    <property type="match status" value="1"/>
</dbReference>
<dbReference type="InParanoid" id="A0A0C3BDM1"/>
<dbReference type="SUPFAM" id="SSF56112">
    <property type="entry name" value="Protein kinase-like (PK-like)"/>
    <property type="match status" value="1"/>
</dbReference>
<feature type="compositionally biased region" description="Basic residues" evidence="8">
    <location>
        <begin position="354"/>
        <end position="364"/>
    </location>
</feature>
<keyword evidence="5" id="KW-0418">Kinase</keyword>
<comment type="similarity">
    <text evidence="1">Belongs to the protein kinase superfamily. STE Ser/Thr protein kinase family. MAP kinase kinase kinase subfamily.</text>
</comment>
<organism evidence="10 11">
    <name type="scientific">Piloderma croceum (strain F 1598)</name>
    <dbReference type="NCBI Taxonomy" id="765440"/>
    <lineage>
        <taxon>Eukaryota</taxon>
        <taxon>Fungi</taxon>
        <taxon>Dikarya</taxon>
        <taxon>Basidiomycota</taxon>
        <taxon>Agaricomycotina</taxon>
        <taxon>Agaricomycetes</taxon>
        <taxon>Agaricomycetidae</taxon>
        <taxon>Atheliales</taxon>
        <taxon>Atheliaceae</taxon>
        <taxon>Piloderma</taxon>
    </lineage>
</organism>
<dbReference type="FunFam" id="1.10.510.10:FF:000182">
    <property type="entry name" value="MAP kinase kinase kinase mkh1"/>
    <property type="match status" value="1"/>
</dbReference>
<sequence length="1530" mass="166753">MLEKPRPSAIPRDAHSHLDMSEDPKSSAAKAKGGRRFLYIANPGSDESSGEEDNKRSEAESSSNPQGFNYQQPPPPPSQPRTAKPTRPQYAPSPLTTNLPFDHGHHYPSSRSNPALSSPSSTSSPAVESTPPPSTPSLGAPVADLPGDASIRQEPPIGASLNERADGTHAAVRPTGLFEKFKAHLPHRSSLQPRTSTNTLIPNTSPTASLPESYTSPTTTLSSRSTPVDNLLIMVTTDADQYLAVEVHNAKNPAVIRERIFTKLHVSDEDQSQYSIYRTKIGRFALGEALTDEQLFTLCCQQGDDEGFLRFFVSHSSAQVHEVPPSATSLSPTSVSTIPPPVLPLNNAYGPLRPQRRARSRSRHGSASSASERLPPEVGAGYEASVSDDLDNGDRDAHRSTMRPPPSKSMAAAFKNFPSSPDRGRRPSAPPARPMSPLYTLRPSSPSTNTRNPGLDVSSTRVDQYGNITPTQPPAPPPLSPNCPTFDGNALVLPIQTRQARSGSDAAAQREQILEASENQLEKQWQQQREERGQLDRPRERGDVVRKDRGQRDKQPSADTDESSDKASAADWVLVPNDTPRAASKSQDGLRTSPSVPKERSRNQNYSPFKQAGYGPRPPIPNPPRNPPPPPPVGGGDTRPGSSRGAGQAVPSKWVVGWKVPDKADQKALPVSTPQWNRLTAKSMTDLRNTAFTNHPNNMQPGQRRGNQLPVTKPPERREGVSIPIPSNTHGDGSSGGRESNYLPIVPKSYEPHRTPPRPLPKQGSSSSQSTLNYSQSPPHSYGMRVPPLQSPPTNVFTSLISPGGDPYPRPQSAFGNSVPSSTPQRYQNRHPTNDNEDGDTLHSPHPLSPLRQGAINGRLGFGREEGTLIPQSTSRHGLRLNPNALGTYVSTRPSDSHGGSEAPRTPPRSPASPRSPKHNSRPNTAETPGGLYTSSGSSLPSDVADSINSNETLRQDNHQWIRQMLEGNSNSSATLVPKAMDIGQSPIPVTPLPPIPSQSQNSRSQSTHIADESDSDEDGGGTLWQTKPAPKSPQSKSDKSLRGPPLTLQTDKISSTPPSSFRNNIVSKASEHPIASRPPPDPPHPERRLVPLTPDSGKLRQRGSTFTDNEYTWAPRPAAEEVYNRLEDFFPEHDLDMPVIEATSGSPTNAEYPAAPPVPDKDKPEKGLTRGKKSIRIVAEEHKKRIDRTSRPDNLANVLRKRSTKLWGSRLEEVTTEQAKAEYARALYAKPAPPESPSGGPRPIFKWVRGELIGKGTYGRVYLALNATTGEMIAVKQVEIPQTASDKNDSRQAVFVQALKLESEIFKDLDHPNVVQYLGFEETPNFLSIFLEYVPGGSIGSCLLKHGKFDEEVTKSFTEQILTGLEYLHSKGILHRDLKADNILVETTGVCKISDFGIAKRTDNIDGLGASTAMTGTVFWMAPEVIDPMKKGYDKKVDIWSVGCVVHEMWVGKRPWSGDEAIAVILKLHKSKLPPPIPDDVVLSPLAHNFRNKCFAINPEERPTAAELRKHPYLTLPPDWIFSGFKSDL</sequence>
<evidence type="ECO:0000256" key="4">
    <source>
        <dbReference type="ARBA" id="ARBA00022741"/>
    </source>
</evidence>
<dbReference type="SMART" id="SM00220">
    <property type="entry name" value="S_TKc"/>
    <property type="match status" value="1"/>
</dbReference>
<feature type="compositionally biased region" description="Polar residues" evidence="8">
    <location>
        <begin position="442"/>
        <end position="468"/>
    </location>
</feature>
<dbReference type="InterPro" id="IPR008271">
    <property type="entry name" value="Ser/Thr_kinase_AS"/>
</dbReference>
<feature type="compositionally biased region" description="Polar residues" evidence="8">
    <location>
        <begin position="672"/>
        <end position="710"/>
    </location>
</feature>
<feature type="compositionally biased region" description="Low complexity" evidence="8">
    <location>
        <begin position="763"/>
        <end position="777"/>
    </location>
</feature>
<evidence type="ECO:0000256" key="2">
    <source>
        <dbReference type="ARBA" id="ARBA00022527"/>
    </source>
</evidence>
<keyword evidence="4 7" id="KW-0547">Nucleotide-binding</keyword>
<feature type="compositionally biased region" description="Low complexity" evidence="8">
    <location>
        <begin position="109"/>
        <end position="129"/>
    </location>
</feature>
<feature type="compositionally biased region" description="Polar residues" evidence="8">
    <location>
        <begin position="922"/>
        <end position="953"/>
    </location>
</feature>